<evidence type="ECO:0000313" key="3">
    <source>
        <dbReference type="Proteomes" id="UP001345963"/>
    </source>
</evidence>
<dbReference type="EMBL" id="JAHUTI010052640">
    <property type="protein sequence ID" value="MED6249598.1"/>
    <property type="molecule type" value="Genomic_DNA"/>
</dbReference>
<accession>A0ABU7BJ28</accession>
<sequence length="135" mass="15329">MGVIYYMWTATCSLEFQAAYHSRDLPRSIFTFQLQLNRYDKHTQQKGAATAALHFHTATSRARSGFDAEVPDTQAEGAEQEGEKWGTEMRKRDGGKVGRRWENGSRMTEYVFELSGECPSIGWEENGFTASEIHP</sequence>
<name>A0ABU7BJ28_9TELE</name>
<protein>
    <submittedName>
        <fullName evidence="2">Uncharacterized protein</fullName>
    </submittedName>
</protein>
<feature type="region of interest" description="Disordered" evidence="1">
    <location>
        <begin position="62"/>
        <end position="100"/>
    </location>
</feature>
<organism evidence="2 3">
    <name type="scientific">Ataeniobius toweri</name>
    <dbReference type="NCBI Taxonomy" id="208326"/>
    <lineage>
        <taxon>Eukaryota</taxon>
        <taxon>Metazoa</taxon>
        <taxon>Chordata</taxon>
        <taxon>Craniata</taxon>
        <taxon>Vertebrata</taxon>
        <taxon>Euteleostomi</taxon>
        <taxon>Actinopterygii</taxon>
        <taxon>Neopterygii</taxon>
        <taxon>Teleostei</taxon>
        <taxon>Neoteleostei</taxon>
        <taxon>Acanthomorphata</taxon>
        <taxon>Ovalentaria</taxon>
        <taxon>Atherinomorphae</taxon>
        <taxon>Cyprinodontiformes</taxon>
        <taxon>Goodeidae</taxon>
        <taxon>Ataeniobius</taxon>
    </lineage>
</organism>
<keyword evidence="3" id="KW-1185">Reference proteome</keyword>
<proteinExistence type="predicted"/>
<evidence type="ECO:0000313" key="2">
    <source>
        <dbReference type="EMBL" id="MED6249598.1"/>
    </source>
</evidence>
<feature type="compositionally biased region" description="Basic and acidic residues" evidence="1">
    <location>
        <begin position="81"/>
        <end position="100"/>
    </location>
</feature>
<gene>
    <name evidence="2" type="ORF">ATANTOWER_016783</name>
</gene>
<dbReference type="Proteomes" id="UP001345963">
    <property type="component" value="Unassembled WGS sequence"/>
</dbReference>
<evidence type="ECO:0000256" key="1">
    <source>
        <dbReference type="SAM" id="MobiDB-lite"/>
    </source>
</evidence>
<reference evidence="2 3" key="1">
    <citation type="submission" date="2021-07" db="EMBL/GenBank/DDBJ databases">
        <authorList>
            <person name="Palmer J.M."/>
        </authorList>
    </citation>
    <scope>NUCLEOTIDE SEQUENCE [LARGE SCALE GENOMIC DNA]</scope>
    <source>
        <strain evidence="2 3">AT_MEX2019</strain>
        <tissue evidence="2">Muscle</tissue>
    </source>
</reference>
<comment type="caution">
    <text evidence="2">The sequence shown here is derived from an EMBL/GenBank/DDBJ whole genome shotgun (WGS) entry which is preliminary data.</text>
</comment>